<dbReference type="Proteomes" id="UP001390339">
    <property type="component" value="Unassembled WGS sequence"/>
</dbReference>
<protein>
    <submittedName>
        <fullName evidence="1">Uncharacterized protein</fullName>
    </submittedName>
</protein>
<name>A0ABR2JBF1_9PEZI</name>
<organism evidence="1 2">
    <name type="scientific">Apiospora arundinis</name>
    <dbReference type="NCBI Taxonomy" id="335852"/>
    <lineage>
        <taxon>Eukaryota</taxon>
        <taxon>Fungi</taxon>
        <taxon>Dikarya</taxon>
        <taxon>Ascomycota</taxon>
        <taxon>Pezizomycotina</taxon>
        <taxon>Sordariomycetes</taxon>
        <taxon>Xylariomycetidae</taxon>
        <taxon>Amphisphaeriales</taxon>
        <taxon>Apiosporaceae</taxon>
        <taxon>Apiospora</taxon>
    </lineage>
</organism>
<gene>
    <name evidence="1" type="ORF">PGQ11_005630</name>
</gene>
<sequence>MCRLLLAGRRVGPTESLAQEVNGHAVLGRDLLALLVLAGGDGDGLEDVARLDVLALVGVGHDARLVLAPALAHLADVAPAVLRLVVAVQVAPGRRPRGRARDAAAAARLDVAEVVEDLLLGVLDGVAAVQDGGGAVVLVGDVVFVVALELGFGPGLGGFLAALENVVDVKVDLGDRGSIYALGESLGLCDVDVAHIHALAIAQGANGRGAEEEEVGSLAELHVC</sequence>
<evidence type="ECO:0000313" key="2">
    <source>
        <dbReference type="Proteomes" id="UP001390339"/>
    </source>
</evidence>
<comment type="caution">
    <text evidence="1">The sequence shown here is derived from an EMBL/GenBank/DDBJ whole genome shotgun (WGS) entry which is preliminary data.</text>
</comment>
<keyword evidence="2" id="KW-1185">Reference proteome</keyword>
<proteinExistence type="predicted"/>
<accession>A0ABR2JBF1</accession>
<evidence type="ECO:0000313" key="1">
    <source>
        <dbReference type="EMBL" id="KAK8875116.1"/>
    </source>
</evidence>
<dbReference type="EMBL" id="JAPCWZ010000003">
    <property type="protein sequence ID" value="KAK8875116.1"/>
    <property type="molecule type" value="Genomic_DNA"/>
</dbReference>
<reference evidence="1 2" key="1">
    <citation type="journal article" date="2024" name="IMA Fungus">
        <title>Apiospora arundinis, a panoply of carbohydrate-active enzymes and secondary metabolites.</title>
        <authorList>
            <person name="Sorensen T."/>
            <person name="Petersen C."/>
            <person name="Muurmann A.T."/>
            <person name="Christiansen J.V."/>
            <person name="Brundto M.L."/>
            <person name="Overgaard C.K."/>
            <person name="Boysen A.T."/>
            <person name="Wollenberg R.D."/>
            <person name="Larsen T.O."/>
            <person name="Sorensen J.L."/>
            <person name="Nielsen K.L."/>
            <person name="Sondergaard T.E."/>
        </authorList>
    </citation>
    <scope>NUCLEOTIDE SEQUENCE [LARGE SCALE GENOMIC DNA]</scope>
    <source>
        <strain evidence="1 2">AAU 773</strain>
    </source>
</reference>